<evidence type="ECO:0008006" key="4">
    <source>
        <dbReference type="Google" id="ProtNLM"/>
    </source>
</evidence>
<comment type="caution">
    <text evidence="2">The sequence shown here is derived from an EMBL/GenBank/DDBJ whole genome shotgun (WGS) entry which is preliminary data.</text>
</comment>
<accession>A0A2T0KGG7</accession>
<dbReference type="RefSeq" id="WP_203736883.1">
    <property type="nucleotide sequence ID" value="NZ_BOMO01000019.1"/>
</dbReference>
<protein>
    <recommendedName>
        <fullName evidence="4">Universal stress protein family protein</fullName>
    </recommendedName>
</protein>
<sequence>MSETKTAVVILSDPTPDTEESLARVFNALAAAWEYGRNGEALVLLQGAGTRRPERLRDTTHPAPPGWRACGS</sequence>
<evidence type="ECO:0000313" key="3">
    <source>
        <dbReference type="Proteomes" id="UP000239415"/>
    </source>
</evidence>
<evidence type="ECO:0000256" key="1">
    <source>
        <dbReference type="SAM" id="MobiDB-lite"/>
    </source>
</evidence>
<proteinExistence type="predicted"/>
<gene>
    <name evidence="2" type="ORF">CLV67_10457</name>
</gene>
<dbReference type="AlphaFoldDB" id="A0A2T0KGG7"/>
<name>A0A2T0KGG7_9ACTN</name>
<dbReference type="Proteomes" id="UP000239415">
    <property type="component" value="Unassembled WGS sequence"/>
</dbReference>
<evidence type="ECO:0000313" key="2">
    <source>
        <dbReference type="EMBL" id="PRX22530.1"/>
    </source>
</evidence>
<dbReference type="EMBL" id="PVMZ01000004">
    <property type="protein sequence ID" value="PRX22530.1"/>
    <property type="molecule type" value="Genomic_DNA"/>
</dbReference>
<reference evidence="2 3" key="1">
    <citation type="submission" date="2018-03" db="EMBL/GenBank/DDBJ databases">
        <title>Genomic Encyclopedia of Archaeal and Bacterial Type Strains, Phase II (KMG-II): from individual species to whole genera.</title>
        <authorList>
            <person name="Goeker M."/>
        </authorList>
    </citation>
    <scope>NUCLEOTIDE SEQUENCE [LARGE SCALE GENOMIC DNA]</scope>
    <source>
        <strain evidence="2 3">DSM 43146</strain>
    </source>
</reference>
<keyword evidence="3" id="KW-1185">Reference proteome</keyword>
<organism evidence="2 3">
    <name type="scientific">Actinoplanes italicus</name>
    <dbReference type="NCBI Taxonomy" id="113567"/>
    <lineage>
        <taxon>Bacteria</taxon>
        <taxon>Bacillati</taxon>
        <taxon>Actinomycetota</taxon>
        <taxon>Actinomycetes</taxon>
        <taxon>Micromonosporales</taxon>
        <taxon>Micromonosporaceae</taxon>
        <taxon>Actinoplanes</taxon>
    </lineage>
</organism>
<feature type="region of interest" description="Disordered" evidence="1">
    <location>
        <begin position="53"/>
        <end position="72"/>
    </location>
</feature>